<keyword evidence="2" id="KW-1185">Reference proteome</keyword>
<dbReference type="EMBL" id="JXKM01000001">
    <property type="protein sequence ID" value="OJG37333.1"/>
    <property type="molecule type" value="Genomic_DNA"/>
</dbReference>
<dbReference type="Proteomes" id="UP000183700">
    <property type="component" value="Unassembled WGS sequence"/>
</dbReference>
<gene>
    <name evidence="1" type="ORF">RV00_GL000290</name>
</gene>
<evidence type="ECO:0000313" key="1">
    <source>
        <dbReference type="EMBL" id="OJG37333.1"/>
    </source>
</evidence>
<dbReference type="STRING" id="319970.RV00_GL000290"/>
<organism evidence="1 2">
    <name type="scientific">Enterococcus devriesei</name>
    <dbReference type="NCBI Taxonomy" id="319970"/>
    <lineage>
        <taxon>Bacteria</taxon>
        <taxon>Bacillati</taxon>
        <taxon>Bacillota</taxon>
        <taxon>Bacilli</taxon>
        <taxon>Lactobacillales</taxon>
        <taxon>Enterococcaceae</taxon>
        <taxon>Enterococcus</taxon>
    </lineage>
</organism>
<accession>A0A1L8SZF1</accession>
<dbReference type="SUPFAM" id="SSF63411">
    <property type="entry name" value="LuxS/MPP-like metallohydrolase"/>
    <property type="match status" value="1"/>
</dbReference>
<comment type="caution">
    <text evidence="1">The sequence shown here is derived from an EMBL/GenBank/DDBJ whole genome shotgun (WGS) entry which is preliminary data.</text>
</comment>
<evidence type="ECO:0000313" key="2">
    <source>
        <dbReference type="Proteomes" id="UP000183700"/>
    </source>
</evidence>
<dbReference type="AlphaFoldDB" id="A0A1L8SZF1"/>
<dbReference type="InterPro" id="IPR011249">
    <property type="entry name" value="Metalloenz_LuxS/M16"/>
</dbReference>
<name>A0A1L8SZF1_9ENTE</name>
<protein>
    <submittedName>
        <fullName evidence="1">Uncharacterized protein</fullName>
    </submittedName>
</protein>
<reference evidence="1 2" key="1">
    <citation type="submission" date="2014-12" db="EMBL/GenBank/DDBJ databases">
        <title>Draft genome sequences of 29 type strains of Enterococci.</title>
        <authorList>
            <person name="Zhong Z."/>
            <person name="Sun Z."/>
            <person name="Liu W."/>
            <person name="Zhang W."/>
            <person name="Zhang H."/>
        </authorList>
    </citation>
    <scope>NUCLEOTIDE SEQUENCE [LARGE SCALE GENOMIC DNA]</scope>
    <source>
        <strain evidence="1 2">DSM 22802</strain>
    </source>
</reference>
<proteinExistence type="predicted"/>
<dbReference type="GO" id="GO:0046872">
    <property type="term" value="F:metal ion binding"/>
    <property type="evidence" value="ECO:0007669"/>
    <property type="project" value="InterPro"/>
</dbReference>
<sequence>MKCISKYFFRHLPNEATKRTILLVQKEIISKINHIELELGIVVKMFVVGSISSSFVELVSIQSVDELTETQYREIITKIGVLEKKQFNSLGSIDISSLEIEDIGLKRKIKNNTDKTFIILNNQFKNWNDYKFIPNKEILLGKFELNGEPRNTNVSFIGNYFDIESLNSYEELAKLKLYEQLWESNRGLLNIREKGYCYSTVAKFHERLSIFIIGSVAEYSIEKSEFIRKSIQSAKFSSDSLRKAKQRLKKNLLISSSLNQSCYTLFPFWIFNKEVVIEDIINVIDKLNVDDLQCEFLSSEFVCTKIGVNNE</sequence>